<reference evidence="1" key="2">
    <citation type="journal article" date="2015" name="Data Brief">
        <title>Shoot transcriptome of the giant reed, Arundo donax.</title>
        <authorList>
            <person name="Barrero R.A."/>
            <person name="Guerrero F.D."/>
            <person name="Moolhuijzen P."/>
            <person name="Goolsby J.A."/>
            <person name="Tidwell J."/>
            <person name="Bellgard S.E."/>
            <person name="Bellgard M.I."/>
        </authorList>
    </citation>
    <scope>NUCLEOTIDE SEQUENCE</scope>
    <source>
        <tissue evidence="1">Shoot tissue taken approximately 20 cm above the soil surface</tissue>
    </source>
</reference>
<organism evidence="1">
    <name type="scientific">Arundo donax</name>
    <name type="common">Giant reed</name>
    <name type="synonym">Donax arundinaceus</name>
    <dbReference type="NCBI Taxonomy" id="35708"/>
    <lineage>
        <taxon>Eukaryota</taxon>
        <taxon>Viridiplantae</taxon>
        <taxon>Streptophyta</taxon>
        <taxon>Embryophyta</taxon>
        <taxon>Tracheophyta</taxon>
        <taxon>Spermatophyta</taxon>
        <taxon>Magnoliopsida</taxon>
        <taxon>Liliopsida</taxon>
        <taxon>Poales</taxon>
        <taxon>Poaceae</taxon>
        <taxon>PACMAD clade</taxon>
        <taxon>Arundinoideae</taxon>
        <taxon>Arundineae</taxon>
        <taxon>Arundo</taxon>
    </lineage>
</organism>
<evidence type="ECO:0000313" key="1">
    <source>
        <dbReference type="EMBL" id="JAD33756.1"/>
    </source>
</evidence>
<dbReference type="EMBL" id="GBRH01264139">
    <property type="protein sequence ID" value="JAD33756.1"/>
    <property type="molecule type" value="Transcribed_RNA"/>
</dbReference>
<name>A0A0A8Z4L4_ARUDO</name>
<proteinExistence type="predicted"/>
<accession>A0A0A8Z4L4</accession>
<reference evidence="1" key="1">
    <citation type="submission" date="2014-09" db="EMBL/GenBank/DDBJ databases">
        <authorList>
            <person name="Magalhaes I.L.F."/>
            <person name="Oliveira U."/>
            <person name="Santos F.R."/>
            <person name="Vidigal T.H.D.A."/>
            <person name="Brescovit A.D."/>
            <person name="Santos A.J."/>
        </authorList>
    </citation>
    <scope>NUCLEOTIDE SEQUENCE</scope>
    <source>
        <tissue evidence="1">Shoot tissue taken approximately 20 cm above the soil surface</tissue>
    </source>
</reference>
<protein>
    <submittedName>
        <fullName evidence="1">Uncharacterized protein</fullName>
    </submittedName>
</protein>
<sequence>MFRQPHSIYCLWKCACLVTKWKRSGSSTSYCTKNLLVIAILASYQLLVLEVKIDIGNRHPAVARPPNQSLPARPPNRARAAEIELLPRRIGLSPSYLNRVISLIRPYPPPREKRSILLCPARQRLCV</sequence>
<dbReference type="AlphaFoldDB" id="A0A0A8Z4L4"/>